<evidence type="ECO:0000256" key="1">
    <source>
        <dbReference type="ARBA" id="ARBA00004609"/>
    </source>
</evidence>
<dbReference type="OrthoDB" id="5421909at2759"/>
<evidence type="ECO:0000313" key="15">
    <source>
        <dbReference type="EMBL" id="KEH30324.1"/>
    </source>
</evidence>
<dbReference type="InterPro" id="IPR039391">
    <property type="entry name" value="Phytocyanin-like"/>
</dbReference>
<dbReference type="PROSITE" id="PS51485">
    <property type="entry name" value="PHYTOCYANIN"/>
    <property type="match status" value="1"/>
</dbReference>
<proteinExistence type="inferred from homology"/>
<dbReference type="EMBL" id="CM001220">
    <property type="protein sequence ID" value="KEH30268.1"/>
    <property type="molecule type" value="Genomic_DNA"/>
</dbReference>
<dbReference type="GO" id="GO:0009877">
    <property type="term" value="P:nodulation"/>
    <property type="evidence" value="ECO:0007669"/>
    <property type="project" value="UniProtKB-KW"/>
</dbReference>
<dbReference type="Pfam" id="PF02298">
    <property type="entry name" value="Cu_bind_like"/>
    <property type="match status" value="1"/>
</dbReference>
<feature type="domain" description="Phytocyanin" evidence="13">
    <location>
        <begin position="26"/>
        <end position="131"/>
    </location>
</feature>
<evidence type="ECO:0000313" key="16">
    <source>
        <dbReference type="EMBL" id="RHN61113.1"/>
    </source>
</evidence>
<dbReference type="SUPFAM" id="SSF49503">
    <property type="entry name" value="Cupredoxins"/>
    <property type="match status" value="1"/>
</dbReference>
<evidence type="ECO:0000256" key="6">
    <source>
        <dbReference type="ARBA" id="ARBA00023136"/>
    </source>
</evidence>
<dbReference type="EnsemblPlants" id="KEH30324">
    <property type="protein sequence ID" value="KEH30324"/>
    <property type="gene ID" value="MTR_4g067200"/>
</dbReference>
<reference evidence="20" key="4">
    <citation type="journal article" date="2018" name="Nat. Plants">
        <title>Whole-genome landscape of Medicago truncatula symbiotic genes.</title>
        <authorList>
            <person name="Pecrix Y."/>
            <person name="Staton S.E."/>
            <person name="Sallet E."/>
            <person name="Lelandais-Briere C."/>
            <person name="Moreau S."/>
            <person name="Carrere S."/>
            <person name="Blein T."/>
            <person name="Jardinaud M.F."/>
            <person name="Latrasse D."/>
            <person name="Zouine M."/>
            <person name="Zahm M."/>
            <person name="Kreplak J."/>
            <person name="Mayjonade B."/>
            <person name="Satge C."/>
            <person name="Perez M."/>
            <person name="Cauet S."/>
            <person name="Marande W."/>
            <person name="Chantry-Darmon C."/>
            <person name="Lopez-Roques C."/>
            <person name="Bouchez O."/>
            <person name="Berard A."/>
            <person name="Debelle F."/>
            <person name="Munos S."/>
            <person name="Bendahmane A."/>
            <person name="Berges H."/>
            <person name="Niebel A."/>
            <person name="Buitink J."/>
            <person name="Frugier F."/>
            <person name="Benhamed M."/>
            <person name="Crespi M."/>
            <person name="Gouzy J."/>
            <person name="Gamas P."/>
        </authorList>
    </citation>
    <scope>NUCLEOTIDE SEQUENCE [LARGE SCALE GENOMIC DNA]</scope>
    <source>
        <strain evidence="20">cv. Jemalong A17</strain>
    </source>
</reference>
<evidence type="ECO:0000313" key="18">
    <source>
        <dbReference type="EnsemblPlants" id="KEH30268"/>
    </source>
</evidence>
<dbReference type="GO" id="GO:0009055">
    <property type="term" value="F:electron transfer activity"/>
    <property type="evidence" value="ECO:0007669"/>
    <property type="project" value="InterPro"/>
</dbReference>
<keyword evidence="5 12" id="KW-0732">Signal</keyword>
<dbReference type="Proteomes" id="UP000265566">
    <property type="component" value="Chromosome 4"/>
</dbReference>
<evidence type="ECO:0000256" key="10">
    <source>
        <dbReference type="ARBA" id="ARBA00035011"/>
    </source>
</evidence>
<reference evidence="16" key="5">
    <citation type="journal article" date="2018" name="Nat. Plants">
        <title>Whole-genome landscape of Medicago truncatula symbiotic genes.</title>
        <authorList>
            <person name="Pecrix Y."/>
            <person name="Gamas P."/>
            <person name="Carrere S."/>
        </authorList>
    </citation>
    <scope>NUCLEOTIDE SEQUENCE</scope>
    <source>
        <tissue evidence="16">Leaves</tissue>
    </source>
</reference>
<dbReference type="EMBL" id="PSQE01000004">
    <property type="protein sequence ID" value="RHN61113.1"/>
    <property type="molecule type" value="Genomic_DNA"/>
</dbReference>
<dbReference type="Gramene" id="rna23542">
    <property type="protein sequence ID" value="RHN61113.1"/>
    <property type="gene ID" value="gene23542"/>
</dbReference>
<keyword evidence="9" id="KW-0449">Lipoprotein</keyword>
<dbReference type="EMBL" id="PSQE01000004">
    <property type="protein sequence ID" value="RHN61151.1"/>
    <property type="molecule type" value="Genomic_DNA"/>
</dbReference>
<feature type="chain" id="PRO_5014499741" evidence="12">
    <location>
        <begin position="26"/>
        <end position="172"/>
    </location>
</feature>
<dbReference type="PANTHER" id="PTHR33021">
    <property type="entry name" value="BLUE COPPER PROTEIN"/>
    <property type="match status" value="1"/>
</dbReference>
<reference evidence="15 19" key="2">
    <citation type="journal article" date="2014" name="BMC Genomics">
        <title>An improved genome release (version Mt4.0) for the model legume Medicago truncatula.</title>
        <authorList>
            <person name="Tang H."/>
            <person name="Krishnakumar V."/>
            <person name="Bidwell S."/>
            <person name="Rosen B."/>
            <person name="Chan A."/>
            <person name="Zhou S."/>
            <person name="Gentzbittel L."/>
            <person name="Childs K.L."/>
            <person name="Yandell M."/>
            <person name="Gundlach H."/>
            <person name="Mayer K.F."/>
            <person name="Schwartz D.C."/>
            <person name="Town C.D."/>
        </authorList>
    </citation>
    <scope>GENOME REANNOTATION</scope>
    <source>
        <strain evidence="15">A17</strain>
        <strain evidence="18 19">cv. Jemalong A17</strain>
    </source>
</reference>
<evidence type="ECO:0000256" key="4">
    <source>
        <dbReference type="ARBA" id="ARBA00022622"/>
    </source>
</evidence>
<dbReference type="GO" id="GO:0098552">
    <property type="term" value="C:side of membrane"/>
    <property type="evidence" value="ECO:0007669"/>
    <property type="project" value="UniProtKB-KW"/>
</dbReference>
<keyword evidence="4" id="KW-0336">GPI-anchor</keyword>
<name>A0A072UKQ5_MEDTR</name>
<evidence type="ECO:0000256" key="12">
    <source>
        <dbReference type="SAM" id="SignalP"/>
    </source>
</evidence>
<dbReference type="InterPro" id="IPR003245">
    <property type="entry name" value="Phytocyanin_dom"/>
</dbReference>
<evidence type="ECO:0000256" key="7">
    <source>
        <dbReference type="ARBA" id="ARBA00023157"/>
    </source>
</evidence>
<evidence type="ECO:0000313" key="17">
    <source>
        <dbReference type="EMBL" id="RHN61151.1"/>
    </source>
</evidence>
<dbReference type="STRING" id="3880.A0A072UKQ5"/>
<organism evidence="15 19">
    <name type="scientific">Medicago truncatula</name>
    <name type="common">Barrel medic</name>
    <name type="synonym">Medicago tribuloides</name>
    <dbReference type="NCBI Taxonomy" id="3880"/>
    <lineage>
        <taxon>Eukaryota</taxon>
        <taxon>Viridiplantae</taxon>
        <taxon>Streptophyta</taxon>
        <taxon>Embryophyta</taxon>
        <taxon>Tracheophyta</taxon>
        <taxon>Spermatophyta</taxon>
        <taxon>Magnoliopsida</taxon>
        <taxon>eudicotyledons</taxon>
        <taxon>Gunneridae</taxon>
        <taxon>Pentapetalae</taxon>
        <taxon>rosids</taxon>
        <taxon>fabids</taxon>
        <taxon>Fabales</taxon>
        <taxon>Fabaceae</taxon>
        <taxon>Papilionoideae</taxon>
        <taxon>50 kb inversion clade</taxon>
        <taxon>NPAAA clade</taxon>
        <taxon>Hologalegina</taxon>
        <taxon>IRL clade</taxon>
        <taxon>Trifolieae</taxon>
        <taxon>Medicago</taxon>
    </lineage>
</organism>
<dbReference type="HOGENOM" id="CLU_058719_4_0_1"/>
<dbReference type="Gramene" id="rna23585">
    <property type="protein sequence ID" value="RHN61151.1"/>
    <property type="gene ID" value="gene23585"/>
</dbReference>
<keyword evidence="7" id="KW-1015">Disulfide bond</keyword>
<evidence type="ECO:0000256" key="9">
    <source>
        <dbReference type="ARBA" id="ARBA00023288"/>
    </source>
</evidence>
<dbReference type="PANTHER" id="PTHR33021:SF189">
    <property type="entry name" value="CUCUMBER PEELING CUPREDOXIN-LIKE"/>
    <property type="match status" value="1"/>
</dbReference>
<comment type="similarity">
    <text evidence="10">Belongs to the early nodulin-like (ENODL) family.</text>
</comment>
<sequence length="172" mass="18811">MSELKNISILFIVVFAASMLRSTEAIDHIVGSRNGWIIPVDGHSFYSDWASNITFKENDVLVFNFVTGRHTVVELNQTYFENCNVNQNIQFLDTSPSPVRFTLNRTGVFYFTCSIPGHCASGQKLIVNVSASSPALSQGPSSPTSSVSSDIHIDLVATFSILIAAVAVNFLF</sequence>
<keyword evidence="19" id="KW-1185">Reference proteome</keyword>
<reference evidence="18" key="3">
    <citation type="submission" date="2015-04" db="UniProtKB">
        <authorList>
            <consortium name="EnsemblPlants"/>
        </authorList>
    </citation>
    <scope>IDENTIFICATION</scope>
    <source>
        <strain evidence="18">cv. Jemalong A17</strain>
    </source>
</reference>
<evidence type="ECO:0000256" key="8">
    <source>
        <dbReference type="ARBA" id="ARBA00023180"/>
    </source>
</evidence>
<accession>A0A072UKQ5</accession>
<keyword evidence="2" id="KW-0536">Nodulation</keyword>
<evidence type="ECO:0000256" key="11">
    <source>
        <dbReference type="ARBA" id="ARBA00037626"/>
    </source>
</evidence>
<evidence type="ECO:0000313" key="19">
    <source>
        <dbReference type="Proteomes" id="UP000002051"/>
    </source>
</evidence>
<dbReference type="GO" id="GO:0005886">
    <property type="term" value="C:plasma membrane"/>
    <property type="evidence" value="ECO:0000318"/>
    <property type="project" value="GO_Central"/>
</dbReference>
<evidence type="ECO:0000256" key="3">
    <source>
        <dbReference type="ARBA" id="ARBA00022475"/>
    </source>
</evidence>
<dbReference type="KEGG" id="mtr:25492616"/>
<dbReference type="EnsemblPlants" id="KEH30268">
    <property type="protein sequence ID" value="KEH30268"/>
    <property type="gene ID" value="MTR_4g066110"/>
</dbReference>
<keyword evidence="3" id="KW-1003">Cell membrane</keyword>
<evidence type="ECO:0000259" key="13">
    <source>
        <dbReference type="PROSITE" id="PS51485"/>
    </source>
</evidence>
<evidence type="ECO:0000256" key="5">
    <source>
        <dbReference type="ARBA" id="ARBA00022729"/>
    </source>
</evidence>
<gene>
    <name evidence="18" type="primary">25492616</name>
    <name evidence="14" type="ordered locus">MTR_4g066110</name>
    <name evidence="15" type="ordered locus">MTR_4g067200</name>
    <name evidence="16" type="ORF">MtrunA17_Chr4g0033131</name>
    <name evidence="17" type="ORF">MtrunA17_Chr4g0033531</name>
</gene>
<dbReference type="Gene3D" id="2.60.40.420">
    <property type="entry name" value="Cupredoxins - blue copper proteins"/>
    <property type="match status" value="1"/>
</dbReference>
<dbReference type="InterPro" id="IPR008972">
    <property type="entry name" value="Cupredoxin"/>
</dbReference>
<evidence type="ECO:0000313" key="14">
    <source>
        <dbReference type="EMBL" id="KEH30268.1"/>
    </source>
</evidence>
<keyword evidence="6" id="KW-0472">Membrane</keyword>
<evidence type="ECO:0000313" key="20">
    <source>
        <dbReference type="Proteomes" id="UP000265566"/>
    </source>
</evidence>
<evidence type="ECO:0000256" key="2">
    <source>
        <dbReference type="ARBA" id="ARBA00022458"/>
    </source>
</evidence>
<dbReference type="EMBL" id="CM001220">
    <property type="protein sequence ID" value="KEH30324.1"/>
    <property type="molecule type" value="Genomic_DNA"/>
</dbReference>
<dbReference type="Proteomes" id="UP000002051">
    <property type="component" value="Chromosome 4"/>
</dbReference>
<comment type="function">
    <text evidence="11">May act as a carbohydrate transporter.</text>
</comment>
<reference evidence="15 19" key="1">
    <citation type="journal article" date="2011" name="Nature">
        <title>The Medicago genome provides insight into the evolution of rhizobial symbioses.</title>
        <authorList>
            <person name="Young N.D."/>
            <person name="Debelle F."/>
            <person name="Oldroyd G.E."/>
            <person name="Geurts R."/>
            <person name="Cannon S.B."/>
            <person name="Udvardi M.K."/>
            <person name="Benedito V.A."/>
            <person name="Mayer K.F."/>
            <person name="Gouzy J."/>
            <person name="Schoof H."/>
            <person name="Van de Peer Y."/>
            <person name="Proost S."/>
            <person name="Cook D.R."/>
            <person name="Meyers B.C."/>
            <person name="Spannagl M."/>
            <person name="Cheung F."/>
            <person name="De Mita S."/>
            <person name="Krishnakumar V."/>
            <person name="Gundlach H."/>
            <person name="Zhou S."/>
            <person name="Mudge J."/>
            <person name="Bharti A.K."/>
            <person name="Murray J.D."/>
            <person name="Naoumkina M.A."/>
            <person name="Rosen B."/>
            <person name="Silverstein K.A."/>
            <person name="Tang H."/>
            <person name="Rombauts S."/>
            <person name="Zhao P.X."/>
            <person name="Zhou P."/>
            <person name="Barbe V."/>
            <person name="Bardou P."/>
            <person name="Bechner M."/>
            <person name="Bellec A."/>
            <person name="Berger A."/>
            <person name="Berges H."/>
            <person name="Bidwell S."/>
            <person name="Bisseling T."/>
            <person name="Choisne N."/>
            <person name="Couloux A."/>
            <person name="Denny R."/>
            <person name="Deshpande S."/>
            <person name="Dai X."/>
            <person name="Doyle J.J."/>
            <person name="Dudez A.M."/>
            <person name="Farmer A.D."/>
            <person name="Fouteau S."/>
            <person name="Franken C."/>
            <person name="Gibelin C."/>
            <person name="Gish J."/>
            <person name="Goldstein S."/>
            <person name="Gonzalez A.J."/>
            <person name="Green P.J."/>
            <person name="Hallab A."/>
            <person name="Hartog M."/>
            <person name="Hua A."/>
            <person name="Humphray S.J."/>
            <person name="Jeong D.H."/>
            <person name="Jing Y."/>
            <person name="Jocker A."/>
            <person name="Kenton S.M."/>
            <person name="Kim D.J."/>
            <person name="Klee K."/>
            <person name="Lai H."/>
            <person name="Lang C."/>
            <person name="Lin S."/>
            <person name="Macmil S.L."/>
            <person name="Magdelenat G."/>
            <person name="Matthews L."/>
            <person name="McCorrison J."/>
            <person name="Monaghan E.L."/>
            <person name="Mun J.H."/>
            <person name="Najar F.Z."/>
            <person name="Nicholson C."/>
            <person name="Noirot C."/>
            <person name="O'Bleness M."/>
            <person name="Paule C.R."/>
            <person name="Poulain J."/>
            <person name="Prion F."/>
            <person name="Qin B."/>
            <person name="Qu C."/>
            <person name="Retzel E.F."/>
            <person name="Riddle C."/>
            <person name="Sallet E."/>
            <person name="Samain S."/>
            <person name="Samson N."/>
            <person name="Sanders I."/>
            <person name="Saurat O."/>
            <person name="Scarpelli C."/>
            <person name="Schiex T."/>
            <person name="Segurens B."/>
            <person name="Severin A.J."/>
            <person name="Sherrier D.J."/>
            <person name="Shi R."/>
            <person name="Sims S."/>
            <person name="Singer S.R."/>
            <person name="Sinharoy S."/>
            <person name="Sterck L."/>
            <person name="Viollet A."/>
            <person name="Wang B.B."/>
            <person name="Wang K."/>
            <person name="Wang M."/>
            <person name="Wang X."/>
            <person name="Warfsmann J."/>
            <person name="Weissenbach J."/>
            <person name="White D.D."/>
            <person name="White J.D."/>
            <person name="Wiley G.B."/>
            <person name="Wincker P."/>
            <person name="Xing Y."/>
            <person name="Yang L."/>
            <person name="Yao Z."/>
            <person name="Ying F."/>
            <person name="Zhai J."/>
            <person name="Zhou L."/>
            <person name="Zuber A."/>
            <person name="Denarie J."/>
            <person name="Dixon R.A."/>
            <person name="May G.D."/>
            <person name="Schwartz D.C."/>
            <person name="Rogers J."/>
            <person name="Quetier F."/>
            <person name="Town C.D."/>
            <person name="Roe B.A."/>
        </authorList>
    </citation>
    <scope>NUCLEOTIDE SEQUENCE [LARGE SCALE GENOMIC DNA]</scope>
    <source>
        <strain evidence="15">A17</strain>
        <strain evidence="18 19">cv. Jemalong A17</strain>
    </source>
</reference>
<comment type="subcellular location">
    <subcellularLocation>
        <location evidence="1">Cell membrane</location>
        <topology evidence="1">Lipid-anchor</topology>
        <topology evidence="1">GPI-anchor</topology>
    </subcellularLocation>
</comment>
<protein>
    <submittedName>
        <fullName evidence="15">Plastocyanin-like domain protein</fullName>
    </submittedName>
    <submittedName>
        <fullName evidence="16">Putative cupredoxin</fullName>
    </submittedName>
</protein>
<feature type="signal peptide" evidence="12">
    <location>
        <begin position="1"/>
        <end position="25"/>
    </location>
</feature>
<dbReference type="AlphaFoldDB" id="A0A072UKQ5"/>
<dbReference type="FunFam" id="2.60.40.420:FF:000034">
    <property type="entry name" value="Cupredoxin superfamily protein"/>
    <property type="match status" value="1"/>
</dbReference>
<keyword evidence="8" id="KW-0325">Glycoprotein</keyword>